<keyword evidence="3" id="KW-1185">Reference proteome</keyword>
<dbReference type="EMBL" id="JASBAO010000001">
    <property type="protein sequence ID" value="MDI2089980.1"/>
    <property type="molecule type" value="Genomic_DNA"/>
</dbReference>
<comment type="caution">
    <text evidence="2">The sequence shown here is derived from an EMBL/GenBank/DDBJ whole genome shotgun (WGS) entry which is preliminary data.</text>
</comment>
<name>A0ABT6PZ17_9PROT</name>
<proteinExistence type="predicted"/>
<protein>
    <submittedName>
        <fullName evidence="2">Uncharacterized protein</fullName>
    </submittedName>
</protein>
<keyword evidence="1" id="KW-0812">Transmembrane</keyword>
<reference evidence="2" key="1">
    <citation type="submission" date="2023-05" db="EMBL/GenBank/DDBJ databases">
        <title>Whole genome sequence of Commensalibacter sp.</title>
        <authorList>
            <person name="Charoenyingcharoen P."/>
            <person name="Yukphan P."/>
        </authorList>
    </citation>
    <scope>NUCLEOTIDE SEQUENCE</scope>
    <source>
        <strain evidence="2">TBRC 16381</strain>
    </source>
</reference>
<dbReference type="RefSeq" id="WP_281447143.1">
    <property type="nucleotide sequence ID" value="NZ_JASBAO010000001.1"/>
</dbReference>
<organism evidence="2 3">
    <name type="scientific">Commensalibacter oyaizuii</name>
    <dbReference type="NCBI Taxonomy" id="3043873"/>
    <lineage>
        <taxon>Bacteria</taxon>
        <taxon>Pseudomonadati</taxon>
        <taxon>Pseudomonadota</taxon>
        <taxon>Alphaproteobacteria</taxon>
        <taxon>Acetobacterales</taxon>
        <taxon>Acetobacteraceae</taxon>
    </lineage>
</organism>
<gene>
    <name evidence="2" type="ORF">QJV27_01070</name>
</gene>
<keyword evidence="1" id="KW-1133">Transmembrane helix</keyword>
<evidence type="ECO:0000313" key="3">
    <source>
        <dbReference type="Proteomes" id="UP001431634"/>
    </source>
</evidence>
<keyword evidence="1" id="KW-0472">Membrane</keyword>
<evidence type="ECO:0000256" key="1">
    <source>
        <dbReference type="SAM" id="Phobius"/>
    </source>
</evidence>
<dbReference type="Proteomes" id="UP001431634">
    <property type="component" value="Unassembled WGS sequence"/>
</dbReference>
<sequence length="85" mass="9917">MVQKIIILVLAIVASIGVGFYIQTNNQKNTTSVKQRFKDTVHVLNDQADRFSKEVDEQKKKAFLAFKQKKDELLDHQQKELLDYH</sequence>
<feature type="transmembrane region" description="Helical" evidence="1">
    <location>
        <begin position="5"/>
        <end position="22"/>
    </location>
</feature>
<accession>A0ABT6PZ17</accession>
<evidence type="ECO:0000313" key="2">
    <source>
        <dbReference type="EMBL" id="MDI2089980.1"/>
    </source>
</evidence>